<feature type="domain" description="Calpain catalytic" evidence="8">
    <location>
        <begin position="103"/>
        <end position="331"/>
    </location>
</feature>
<dbReference type="EMBL" id="BRXZ01002286">
    <property type="protein sequence ID" value="GMH58962.1"/>
    <property type="molecule type" value="Genomic_DNA"/>
</dbReference>
<dbReference type="GO" id="GO:0006508">
    <property type="term" value="P:proteolysis"/>
    <property type="evidence" value="ECO:0007669"/>
    <property type="project" value="UniProtKB-KW"/>
</dbReference>
<evidence type="ECO:0000256" key="2">
    <source>
        <dbReference type="ARBA" id="ARBA00022670"/>
    </source>
</evidence>
<feature type="compositionally biased region" description="Basic residues" evidence="7">
    <location>
        <begin position="642"/>
        <end position="659"/>
    </location>
</feature>
<dbReference type="PROSITE" id="PS50203">
    <property type="entry name" value="CALPAIN_CAT"/>
    <property type="match status" value="1"/>
</dbReference>
<dbReference type="OrthoDB" id="424753at2759"/>
<evidence type="ECO:0000256" key="5">
    <source>
        <dbReference type="PIRSR" id="PIRSR622684-1"/>
    </source>
</evidence>
<keyword evidence="4 6" id="KW-0788">Thiol protease</keyword>
<sequence>MGAAISATELHPPDVSELLKSLGGVSEEWKTDINMLLGSWPKKENIGVDVLERFFDKEEGRGIYIDKEFNRSASVDNMGLSNVIWVPCPTKPKQETTELSHRSVIQGRMGDCFIVASLAALVSPHVLSKHPDLLGGIISSGYHGKWIVDIYDKNEQIAVEVDSLLPLSGGWSHADDSIFASSPSTPIFSLIEKAFAKHFGGYWRLQGGNVGETLLNLLSNPVHDIHFTASDFSESPGKYKALILQNINAGNILCCGNIDTKINGDGSTYTSLGVTINHAFAVVGAEDSHVWLYNPHGQDNHFTHGSELGELRLSWKEFGMNLNRIQICYLNENLGRRGYWRRVMRKGMGGATNHKSFADNDVMVLDVEKDVPGDELVLMFGQDDVRGNRGINETLSYKEIGITVVGIKKGEAEGEVTMRDFNMLTPERYAVLAKTESFANKRDTCLRVEKGCLNGHKLIGCVFSYFDALLEEDKNVWVASFGGGSQDAVWVVQPAKLTWGWKGKRKENVWLEIMRNEDDGQVLTAQLFLSTTATLEKSKTKKSALKKNDTHPVGAWIVGKKTEGGQLEVLMKPKYVKAMVSSIALTVEGVGTKWESVFVVPSYYAGSGITGTLSGCTVEMSGGRELRDIGIGPVKPEDIGKGGKRGKGGKGGAKKKGKKKAAEGFGAAMKGMEDLNDLYAVL</sequence>
<evidence type="ECO:0000256" key="4">
    <source>
        <dbReference type="ARBA" id="ARBA00022807"/>
    </source>
</evidence>
<protein>
    <recommendedName>
        <fullName evidence="8">Calpain catalytic domain-containing protein</fullName>
    </recommendedName>
</protein>
<dbReference type="InterPro" id="IPR022684">
    <property type="entry name" value="Calpain_cysteine_protease"/>
</dbReference>
<proteinExistence type="inferred from homology"/>
<dbReference type="AlphaFoldDB" id="A0A9W6ZR55"/>
<keyword evidence="3 6" id="KW-0378">Hydrolase</keyword>
<dbReference type="SUPFAM" id="SSF54001">
    <property type="entry name" value="Cysteine proteinases"/>
    <property type="match status" value="1"/>
</dbReference>
<gene>
    <name evidence="9" type="ORF">TrRE_jg4141</name>
</gene>
<dbReference type="PRINTS" id="PR00704">
    <property type="entry name" value="CALPAIN"/>
</dbReference>
<feature type="active site" evidence="6">
    <location>
        <position position="294"/>
    </location>
</feature>
<dbReference type="PANTHER" id="PTHR10183">
    <property type="entry name" value="CALPAIN"/>
    <property type="match status" value="1"/>
</dbReference>
<evidence type="ECO:0000256" key="7">
    <source>
        <dbReference type="SAM" id="MobiDB-lite"/>
    </source>
</evidence>
<dbReference type="InterPro" id="IPR001300">
    <property type="entry name" value="Peptidase_C2_calpain_cat"/>
</dbReference>
<name>A0A9W6ZR55_9STRA</name>
<comment type="caution">
    <text evidence="9">The sequence shown here is derived from an EMBL/GenBank/DDBJ whole genome shotgun (WGS) entry which is preliminary data.</text>
</comment>
<dbReference type="PANTHER" id="PTHR10183:SF379">
    <property type="entry name" value="CALPAIN-5"/>
    <property type="match status" value="1"/>
</dbReference>
<evidence type="ECO:0000256" key="3">
    <source>
        <dbReference type="ARBA" id="ARBA00022801"/>
    </source>
</evidence>
<dbReference type="GO" id="GO:0004198">
    <property type="term" value="F:calcium-dependent cysteine-type endopeptidase activity"/>
    <property type="evidence" value="ECO:0007669"/>
    <property type="project" value="InterPro"/>
</dbReference>
<dbReference type="InterPro" id="IPR038765">
    <property type="entry name" value="Papain-like_cys_pep_sf"/>
</dbReference>
<evidence type="ECO:0000313" key="9">
    <source>
        <dbReference type="EMBL" id="GMH58962.1"/>
    </source>
</evidence>
<evidence type="ECO:0000256" key="6">
    <source>
        <dbReference type="PROSITE-ProRule" id="PRU00239"/>
    </source>
</evidence>
<comment type="similarity">
    <text evidence="1">Belongs to the peptidase C2 family.</text>
</comment>
<dbReference type="Proteomes" id="UP001165082">
    <property type="component" value="Unassembled WGS sequence"/>
</dbReference>
<evidence type="ECO:0000256" key="1">
    <source>
        <dbReference type="ARBA" id="ARBA00007623"/>
    </source>
</evidence>
<evidence type="ECO:0000259" key="8">
    <source>
        <dbReference type="PROSITE" id="PS50203"/>
    </source>
</evidence>
<keyword evidence="2 6" id="KW-0645">Protease</keyword>
<evidence type="ECO:0000313" key="10">
    <source>
        <dbReference type="Proteomes" id="UP001165082"/>
    </source>
</evidence>
<dbReference type="Pfam" id="PF00648">
    <property type="entry name" value="Peptidase_C2"/>
    <property type="match status" value="1"/>
</dbReference>
<feature type="active site" evidence="5 6">
    <location>
        <position position="278"/>
    </location>
</feature>
<dbReference type="SMART" id="SM00230">
    <property type="entry name" value="CysPc"/>
    <property type="match status" value="1"/>
</dbReference>
<organism evidence="9 10">
    <name type="scientific">Triparma retinervis</name>
    <dbReference type="NCBI Taxonomy" id="2557542"/>
    <lineage>
        <taxon>Eukaryota</taxon>
        <taxon>Sar</taxon>
        <taxon>Stramenopiles</taxon>
        <taxon>Ochrophyta</taxon>
        <taxon>Bolidophyceae</taxon>
        <taxon>Parmales</taxon>
        <taxon>Triparmaceae</taxon>
        <taxon>Triparma</taxon>
    </lineage>
</organism>
<accession>A0A9W6ZR55</accession>
<feature type="region of interest" description="Disordered" evidence="7">
    <location>
        <begin position="627"/>
        <end position="659"/>
    </location>
</feature>
<keyword evidence="10" id="KW-1185">Reference proteome</keyword>
<feature type="active site" evidence="5 6">
    <location>
        <position position="112"/>
    </location>
</feature>
<reference evidence="9" key="1">
    <citation type="submission" date="2022-07" db="EMBL/GenBank/DDBJ databases">
        <title>Genome analysis of Parmales, a sister group of diatoms, reveals the evolutionary specialization of diatoms from phago-mixotrophs to photoautotrophs.</title>
        <authorList>
            <person name="Ban H."/>
            <person name="Sato S."/>
            <person name="Yoshikawa S."/>
            <person name="Kazumasa Y."/>
            <person name="Nakamura Y."/>
            <person name="Ichinomiya M."/>
            <person name="Saitoh K."/>
            <person name="Sato N."/>
            <person name="Blanc-Mathieu R."/>
            <person name="Endo H."/>
            <person name="Kuwata A."/>
            <person name="Ogata H."/>
        </authorList>
    </citation>
    <scope>NUCLEOTIDE SEQUENCE</scope>
</reference>